<dbReference type="InterPro" id="IPR029058">
    <property type="entry name" value="AB_hydrolase_fold"/>
</dbReference>
<feature type="domain" description="Dienelactone hydrolase" evidence="1">
    <location>
        <begin position="37"/>
        <end position="251"/>
    </location>
</feature>
<sequence>MTSNVLAGSPGDCCFTRGVKHSGTPVGRAEMFAGVESYVSEPSSFNGGTKSVILFMPDIWGPFTNNAKLIQDYFAANDFFVVGPDYFFGDTVDTHDNEAGFDRMAWVQKKKVVADESVPKWFSAVNEKYGSDAKYCAVGYCFGAPYVLEWATSSDAIIAGAFAHPALLNEDHFSNIKKPLLMSCAESDWTFPLPARRRAEDLLVQAKAQYCIHVFSGVAHGFATRGDPNDNDARWAKEESASSVVRWFQRFAKESK</sequence>
<evidence type="ECO:0000313" key="3">
    <source>
        <dbReference type="Proteomes" id="UP001498398"/>
    </source>
</evidence>
<organism evidence="2 3">
    <name type="scientific">Marasmiellus scandens</name>
    <dbReference type="NCBI Taxonomy" id="2682957"/>
    <lineage>
        <taxon>Eukaryota</taxon>
        <taxon>Fungi</taxon>
        <taxon>Dikarya</taxon>
        <taxon>Basidiomycota</taxon>
        <taxon>Agaricomycotina</taxon>
        <taxon>Agaricomycetes</taxon>
        <taxon>Agaricomycetidae</taxon>
        <taxon>Agaricales</taxon>
        <taxon>Marasmiineae</taxon>
        <taxon>Omphalotaceae</taxon>
        <taxon>Marasmiellus</taxon>
    </lineage>
</organism>
<dbReference type="Pfam" id="PF01738">
    <property type="entry name" value="DLH"/>
    <property type="match status" value="1"/>
</dbReference>
<name>A0ABR1IRW6_9AGAR</name>
<comment type="caution">
    <text evidence="2">The sequence shown here is derived from an EMBL/GenBank/DDBJ whole genome shotgun (WGS) entry which is preliminary data.</text>
</comment>
<dbReference type="SUPFAM" id="SSF53474">
    <property type="entry name" value="alpha/beta-Hydrolases"/>
    <property type="match status" value="1"/>
</dbReference>
<dbReference type="PANTHER" id="PTHR17630">
    <property type="entry name" value="DIENELACTONE HYDROLASE"/>
    <property type="match status" value="1"/>
</dbReference>
<evidence type="ECO:0000313" key="2">
    <source>
        <dbReference type="EMBL" id="KAK7437266.1"/>
    </source>
</evidence>
<dbReference type="EMBL" id="JBANRG010000087">
    <property type="protein sequence ID" value="KAK7437266.1"/>
    <property type="molecule type" value="Genomic_DNA"/>
</dbReference>
<gene>
    <name evidence="2" type="ORF">VKT23_018707</name>
</gene>
<dbReference type="Proteomes" id="UP001498398">
    <property type="component" value="Unassembled WGS sequence"/>
</dbReference>
<proteinExistence type="predicted"/>
<dbReference type="PANTHER" id="PTHR17630:SF44">
    <property type="entry name" value="PROTEIN AIM2"/>
    <property type="match status" value="1"/>
</dbReference>
<reference evidence="2 3" key="1">
    <citation type="submission" date="2024-01" db="EMBL/GenBank/DDBJ databases">
        <title>A draft genome for the cacao thread blight pathogen Marasmiellus scandens.</title>
        <authorList>
            <person name="Baruah I.K."/>
            <person name="Leung J."/>
            <person name="Bukari Y."/>
            <person name="Amoako-Attah I."/>
            <person name="Meinhardt L.W."/>
            <person name="Bailey B.A."/>
            <person name="Cohen S.P."/>
        </authorList>
    </citation>
    <scope>NUCLEOTIDE SEQUENCE [LARGE SCALE GENOMIC DNA]</scope>
    <source>
        <strain evidence="2 3">GH-19</strain>
    </source>
</reference>
<protein>
    <recommendedName>
        <fullName evidence="1">Dienelactone hydrolase domain-containing protein</fullName>
    </recommendedName>
</protein>
<accession>A0ABR1IRW6</accession>
<keyword evidence="3" id="KW-1185">Reference proteome</keyword>
<dbReference type="InterPro" id="IPR002925">
    <property type="entry name" value="Dienelactn_hydro"/>
</dbReference>
<evidence type="ECO:0000259" key="1">
    <source>
        <dbReference type="Pfam" id="PF01738"/>
    </source>
</evidence>
<dbReference type="Gene3D" id="3.40.50.1820">
    <property type="entry name" value="alpha/beta hydrolase"/>
    <property type="match status" value="1"/>
</dbReference>